<feature type="compositionally biased region" description="Basic and acidic residues" evidence="5">
    <location>
        <begin position="784"/>
        <end position="796"/>
    </location>
</feature>
<sequence>MAKQVIMWHEGDRCLAPSPRDGTLLREGTIQKLPSTSHGEDMALVKFTDQHDEEEEAVFPVCKLQRPDTNQSSTGVVSAQEKPLFLCSQIPPGPSEPLVLSQSGVAVPYTINRYLRYYQKEGIQFIYDNYAQSRGCILGDDMGLGKTIQVIGFLAAVLGKTGTWEDIENNRPQFLRTQIPTQRSKPRKVFLIVAPLSVLYNWKEELETWGYFLTVVVHGLRKEEELARIQRGRSEIALTTYETLRLCLEQFNSIDWSAVIVDEAHKIKNPNSQITGAMKELRCLVRVGLTGTILQNNLDELWCVMDWAIPRCLGSLGNFKNMFSDPIELGQKHSVTKRALATGRRAVQALAGKLSQWFLRRTKALIREQLPKKDDRVVYCSLTSFQQTVYQAVLDTEDVTLLLRSSEKCDCQSGRSRRKCCYKVNARGVRVTDLYFSYLAILRKVANHVALLQSKWNTSKKQEQYVNEICEKVFQKFPDFTEKCKQAAFEAMSDPMYSGKMKVLQRLLKHYVQRKDKVLLFSLSTKLLDVLESYCMADGLEYSRLDGNTKPRERLKIVKEFNSCPDINLCLVSTMAGGLGLNFVGANIVVLFDPTWNPANDLQAIDRAYRIGQCRDVTVFRLISLGTVEEVIYLRQVYKQQLQSSVVGKESARRYFDAVQGSDDQKGELFGIQNLFRLQTQGTCLTRRILEVRSQTEAGEVSARDHCELGNGGAIGSVGASRIPRGTTRGVLDFSSEEEEGGREGRSKVEKGNTTLPGRLSLLQHGFSRLLQRSGVRAGSGSESGEHSQSEGGRSDSEEDSDEDTSAMAPKGLSTAGSGGPQTPTLAPKGGNHLDAAPLKNDWDISSGSEREEERNGGRGDGQRGRDHDPVTLSGESDDMARKIQNLKQGIRRKRRVEEDSDDDSPPSGGGKRPNTKTPVSRMHQVVFDSESEDIDIDIEELIRPCAQTHVLKRPPAHLRRREMGRDGGSKRETSNRPVDQSRRTRQAEDIETFTSSDENHTPVVRVRSVTVPQNLNHGPDPQTDQHGAGAFTGLKNPKANQTVPSKYRLISPIRVCVVGGVREVVYTHSNQHVVGGSKAEERISRVALRHVFERRKFSQLPANELRDTQEKERIKSVRILQTQPEHTPPFPHRPSVDHPVTHTIRSVHHPTQHTTVIIGETPGTIRRQQLEEMACVFGSGSLRQFAEEVLRSTSAQRLAQLRQYYTDQGPEVASIIRENFAEPHTAQPKVDRTASKPSSSSTTKHRPSSKRNQRVALEPQAEPRTPHRSLPEPQRDVPSSEEQRVRNARGEKKKSGNSRISRAAQYSSSDLDNSRSSPLGPGASGAQPVSSSSSSALSHPQAKPTASPQRGRSSLLSSPRKSEAVGRQRYRAQPSSPPSQQVLLTELLGDTSILDDLLRPRSKASSEPQRGFPKTPTSRAVFIPTSHSATPASCHPTTPPKPPSTPHPRPLTKSIPGPSSTTTPPSRSVTTPLTHPITPLFSLAPERSKNSHRDFWDILEEGNEERINKLTDPSEVERVCESANNST</sequence>
<feature type="compositionally biased region" description="Pro residues" evidence="5">
    <location>
        <begin position="1438"/>
        <end position="1450"/>
    </location>
</feature>
<evidence type="ECO:0000256" key="2">
    <source>
        <dbReference type="ARBA" id="ARBA00022801"/>
    </source>
</evidence>
<dbReference type="GO" id="GO:0016787">
    <property type="term" value="F:hydrolase activity"/>
    <property type="evidence" value="ECO:0007669"/>
    <property type="project" value="UniProtKB-KW"/>
</dbReference>
<evidence type="ECO:0000259" key="7">
    <source>
        <dbReference type="PROSITE" id="PS51194"/>
    </source>
</evidence>
<reference evidence="8" key="1">
    <citation type="submission" date="2025-08" db="UniProtKB">
        <authorList>
            <consortium name="Ensembl"/>
        </authorList>
    </citation>
    <scope>IDENTIFICATION</scope>
</reference>
<feature type="compositionally biased region" description="Polar residues" evidence="5">
    <location>
        <begin position="1345"/>
        <end position="1360"/>
    </location>
</feature>
<dbReference type="PROSITE" id="PS51192">
    <property type="entry name" value="HELICASE_ATP_BIND_1"/>
    <property type="match status" value="1"/>
</dbReference>
<dbReference type="Pfam" id="PF14773">
    <property type="entry name" value="VIGSSK"/>
    <property type="match status" value="1"/>
</dbReference>
<organism evidence="8 9">
    <name type="scientific">Salmo trutta</name>
    <name type="common">Brown trout</name>
    <dbReference type="NCBI Taxonomy" id="8032"/>
    <lineage>
        <taxon>Eukaryota</taxon>
        <taxon>Metazoa</taxon>
        <taxon>Chordata</taxon>
        <taxon>Craniata</taxon>
        <taxon>Vertebrata</taxon>
        <taxon>Euteleostomi</taxon>
        <taxon>Actinopterygii</taxon>
        <taxon>Neopterygii</taxon>
        <taxon>Teleostei</taxon>
        <taxon>Protacanthopterygii</taxon>
        <taxon>Salmoniformes</taxon>
        <taxon>Salmonidae</taxon>
        <taxon>Salmoninae</taxon>
        <taxon>Salmo</taxon>
    </lineage>
</organism>
<dbReference type="Pfam" id="PF00271">
    <property type="entry name" value="Helicase_C"/>
    <property type="match status" value="1"/>
</dbReference>
<feature type="domain" description="Helicase ATP-binding" evidence="6">
    <location>
        <begin position="127"/>
        <end position="311"/>
    </location>
</feature>
<evidence type="ECO:0000313" key="9">
    <source>
        <dbReference type="Proteomes" id="UP000472277"/>
    </source>
</evidence>
<feature type="compositionally biased region" description="Polar residues" evidence="5">
    <location>
        <begin position="1298"/>
        <end position="1307"/>
    </location>
</feature>
<dbReference type="InterPro" id="IPR058052">
    <property type="entry name" value="DEXHc_ERCC6L2"/>
</dbReference>
<dbReference type="GeneTree" id="ENSGT00940000161328"/>
<keyword evidence="3" id="KW-0067">ATP-binding</keyword>
<feature type="domain" description="Helicase C-terminal" evidence="7">
    <location>
        <begin position="503"/>
        <end position="660"/>
    </location>
</feature>
<dbReference type="Ensembl" id="ENSSTUT00000010459.1">
    <property type="protein sequence ID" value="ENSSTUP00000009809.1"/>
    <property type="gene ID" value="ENSSTUG00000004674.1"/>
</dbReference>
<dbReference type="SMART" id="SM00487">
    <property type="entry name" value="DEXDc"/>
    <property type="match status" value="1"/>
</dbReference>
<dbReference type="CDD" id="cd18005">
    <property type="entry name" value="DEXHc_ERCC6L2"/>
    <property type="match status" value="1"/>
</dbReference>
<dbReference type="InterPro" id="IPR014001">
    <property type="entry name" value="Helicase_ATP-bd"/>
</dbReference>
<reference evidence="8" key="2">
    <citation type="submission" date="2025-09" db="UniProtKB">
        <authorList>
            <consortium name="Ensembl"/>
        </authorList>
    </citation>
    <scope>IDENTIFICATION</scope>
</reference>
<evidence type="ECO:0000256" key="3">
    <source>
        <dbReference type="ARBA" id="ARBA00022806"/>
    </source>
</evidence>
<proteinExistence type="predicted"/>
<keyword evidence="2" id="KW-0378">Hydrolase</keyword>
<feature type="region of interest" description="Disordered" evidence="5">
    <location>
        <begin position="1400"/>
        <end position="1491"/>
    </location>
</feature>
<feature type="region of interest" description="Disordered" evidence="5">
    <location>
        <begin position="1223"/>
        <end position="1382"/>
    </location>
</feature>
<feature type="compositionally biased region" description="Basic and acidic residues" evidence="5">
    <location>
        <begin position="742"/>
        <end position="751"/>
    </location>
</feature>
<dbReference type="GO" id="GO:0005634">
    <property type="term" value="C:nucleus"/>
    <property type="evidence" value="ECO:0007669"/>
    <property type="project" value="UniProtKB-SubCell"/>
</dbReference>
<gene>
    <name evidence="8" type="primary">ercc6l2</name>
</gene>
<dbReference type="CDD" id="cd18793">
    <property type="entry name" value="SF2_C_SNF"/>
    <property type="match status" value="1"/>
</dbReference>
<keyword evidence="3" id="KW-0347">Helicase</keyword>
<dbReference type="GO" id="GO:0004386">
    <property type="term" value="F:helicase activity"/>
    <property type="evidence" value="ECO:0007669"/>
    <property type="project" value="UniProtKB-KW"/>
</dbReference>
<feature type="region of interest" description="Disordered" evidence="5">
    <location>
        <begin position="774"/>
        <end position="931"/>
    </location>
</feature>
<dbReference type="InterPro" id="IPR038718">
    <property type="entry name" value="SNF2-like_sf"/>
</dbReference>
<evidence type="ECO:0000313" key="8">
    <source>
        <dbReference type="Ensembl" id="ENSSTUP00000009809.1"/>
    </source>
</evidence>
<dbReference type="InterPro" id="IPR057931">
    <property type="entry name" value="RHH_ERCC6L2"/>
</dbReference>
<feature type="region of interest" description="Disordered" evidence="5">
    <location>
        <begin position="953"/>
        <end position="1037"/>
    </location>
</feature>
<feature type="compositionally biased region" description="Low complexity" evidence="5">
    <location>
        <begin position="1002"/>
        <end position="1013"/>
    </location>
</feature>
<accession>A0A673WCM2</accession>
<dbReference type="FunFam" id="3.40.50.10810:FF:000019">
    <property type="entry name" value="DNA excision repair protein ERCC-6-like 2 isoform X1"/>
    <property type="match status" value="1"/>
</dbReference>
<dbReference type="PROSITE" id="PS51194">
    <property type="entry name" value="HELICASE_CTER"/>
    <property type="match status" value="1"/>
</dbReference>
<feature type="compositionally biased region" description="Basic and acidic residues" evidence="5">
    <location>
        <begin position="849"/>
        <end position="870"/>
    </location>
</feature>
<dbReference type="Gene3D" id="3.40.50.300">
    <property type="entry name" value="P-loop containing nucleotide triphosphate hydrolases"/>
    <property type="match status" value="1"/>
</dbReference>
<dbReference type="Gene3D" id="3.40.50.10810">
    <property type="entry name" value="Tandem AAA-ATPase domain"/>
    <property type="match status" value="1"/>
</dbReference>
<feature type="compositionally biased region" description="Basic and acidic residues" evidence="5">
    <location>
        <begin position="962"/>
        <end position="989"/>
    </location>
</feature>
<evidence type="ECO:0000256" key="1">
    <source>
        <dbReference type="ARBA" id="ARBA00004123"/>
    </source>
</evidence>
<dbReference type="SMART" id="SM00490">
    <property type="entry name" value="HELICc"/>
    <property type="match status" value="1"/>
</dbReference>
<evidence type="ECO:0000256" key="4">
    <source>
        <dbReference type="ARBA" id="ARBA00023242"/>
    </source>
</evidence>
<feature type="compositionally biased region" description="Basic residues" evidence="5">
    <location>
        <begin position="1244"/>
        <end position="1254"/>
    </location>
</feature>
<feature type="compositionally biased region" description="Low complexity" evidence="5">
    <location>
        <begin position="1452"/>
        <end position="1475"/>
    </location>
</feature>
<dbReference type="InterPro" id="IPR027417">
    <property type="entry name" value="P-loop_NTPase"/>
</dbReference>
<keyword evidence="3" id="KW-0547">Nucleotide-binding</keyword>
<feature type="compositionally biased region" description="Basic and acidic residues" evidence="5">
    <location>
        <begin position="1282"/>
        <end position="1295"/>
    </location>
</feature>
<keyword evidence="4" id="KW-0539">Nucleus</keyword>
<dbReference type="Pfam" id="PF00176">
    <property type="entry name" value="SNF2-rel_dom"/>
    <property type="match status" value="1"/>
</dbReference>
<dbReference type="Pfam" id="PF25806">
    <property type="entry name" value="RHH_ERCC6L2"/>
    <property type="match status" value="1"/>
</dbReference>
<feature type="region of interest" description="Disordered" evidence="5">
    <location>
        <begin position="1508"/>
        <end position="1528"/>
    </location>
</feature>
<dbReference type="InterPro" id="IPR001650">
    <property type="entry name" value="Helicase_C-like"/>
</dbReference>
<dbReference type="SUPFAM" id="SSF52540">
    <property type="entry name" value="P-loop containing nucleoside triphosphate hydrolases"/>
    <property type="match status" value="2"/>
</dbReference>
<name>A0A673WCM2_SALTR</name>
<dbReference type="InterPro" id="IPR050496">
    <property type="entry name" value="SNF2_RAD54_helicase_repair"/>
</dbReference>
<dbReference type="PANTHER" id="PTHR45629">
    <property type="entry name" value="SNF2/RAD54 FAMILY MEMBER"/>
    <property type="match status" value="1"/>
</dbReference>
<dbReference type="GO" id="GO:0005524">
    <property type="term" value="F:ATP binding"/>
    <property type="evidence" value="ECO:0007669"/>
    <property type="project" value="InterPro"/>
</dbReference>
<comment type="subcellular location">
    <subcellularLocation>
        <location evidence="1">Nucleus</location>
    </subcellularLocation>
</comment>
<evidence type="ECO:0000259" key="6">
    <source>
        <dbReference type="PROSITE" id="PS51192"/>
    </source>
</evidence>
<dbReference type="InterPro" id="IPR000330">
    <property type="entry name" value="SNF2_N"/>
</dbReference>
<evidence type="ECO:0000256" key="5">
    <source>
        <dbReference type="SAM" id="MobiDB-lite"/>
    </source>
</evidence>
<dbReference type="Proteomes" id="UP000472277">
    <property type="component" value="Chromosome 27"/>
</dbReference>
<dbReference type="InterPro" id="IPR029256">
    <property type="entry name" value="Heliccase-ass-bd"/>
</dbReference>
<keyword evidence="9" id="KW-1185">Reference proteome</keyword>
<protein>
    <submittedName>
        <fullName evidence="8">Excision repair cross-complementation group 6-like 2</fullName>
    </submittedName>
</protein>
<feature type="compositionally biased region" description="Low complexity" evidence="5">
    <location>
        <begin position="1308"/>
        <end position="1341"/>
    </location>
</feature>
<feature type="region of interest" description="Disordered" evidence="5">
    <location>
        <begin position="713"/>
        <end position="759"/>
    </location>
</feature>
<dbReference type="PANTHER" id="PTHR45629:SF7">
    <property type="entry name" value="DNA EXCISION REPAIR PROTEIN ERCC-6-RELATED"/>
    <property type="match status" value="1"/>
</dbReference>
<dbReference type="InterPro" id="IPR049730">
    <property type="entry name" value="SNF2/RAD54-like_C"/>
</dbReference>